<accession>A0A6A5QEI7</accession>
<dbReference type="AlphaFoldDB" id="A0A6A5QEI7"/>
<protein>
    <submittedName>
        <fullName evidence="2">Uncharacterized protein</fullName>
    </submittedName>
</protein>
<gene>
    <name evidence="2" type="ORF">BDU57DRAFT_371521</name>
</gene>
<dbReference type="EMBL" id="ML979140">
    <property type="protein sequence ID" value="KAF1912587.1"/>
    <property type="molecule type" value="Genomic_DNA"/>
</dbReference>
<name>A0A6A5QEI7_AMPQU</name>
<dbReference type="Proteomes" id="UP000800096">
    <property type="component" value="Unassembled WGS sequence"/>
</dbReference>
<evidence type="ECO:0000313" key="2">
    <source>
        <dbReference type="EMBL" id="KAF1912587.1"/>
    </source>
</evidence>
<feature type="region of interest" description="Disordered" evidence="1">
    <location>
        <begin position="1"/>
        <end position="25"/>
    </location>
</feature>
<sequence>MLLHANGRARPCLASRPGRALSDASRPVLQSSRLRPFVRPSERRRIISQILRAPHSPRSTVGFLARDLTLCRCSLPDGLSHFSSQG</sequence>
<organism evidence="2 3">
    <name type="scientific">Ampelomyces quisqualis</name>
    <name type="common">Powdery mildew agent</name>
    <dbReference type="NCBI Taxonomy" id="50730"/>
    <lineage>
        <taxon>Eukaryota</taxon>
        <taxon>Fungi</taxon>
        <taxon>Dikarya</taxon>
        <taxon>Ascomycota</taxon>
        <taxon>Pezizomycotina</taxon>
        <taxon>Dothideomycetes</taxon>
        <taxon>Pleosporomycetidae</taxon>
        <taxon>Pleosporales</taxon>
        <taxon>Pleosporineae</taxon>
        <taxon>Phaeosphaeriaceae</taxon>
        <taxon>Ampelomyces</taxon>
    </lineage>
</organism>
<evidence type="ECO:0000313" key="3">
    <source>
        <dbReference type="Proteomes" id="UP000800096"/>
    </source>
</evidence>
<keyword evidence="3" id="KW-1185">Reference proteome</keyword>
<evidence type="ECO:0000256" key="1">
    <source>
        <dbReference type="SAM" id="MobiDB-lite"/>
    </source>
</evidence>
<proteinExistence type="predicted"/>
<reference evidence="2" key="1">
    <citation type="journal article" date="2020" name="Stud. Mycol.">
        <title>101 Dothideomycetes genomes: a test case for predicting lifestyles and emergence of pathogens.</title>
        <authorList>
            <person name="Haridas S."/>
            <person name="Albert R."/>
            <person name="Binder M."/>
            <person name="Bloem J."/>
            <person name="Labutti K."/>
            <person name="Salamov A."/>
            <person name="Andreopoulos B."/>
            <person name="Baker S."/>
            <person name="Barry K."/>
            <person name="Bills G."/>
            <person name="Bluhm B."/>
            <person name="Cannon C."/>
            <person name="Castanera R."/>
            <person name="Culley D."/>
            <person name="Daum C."/>
            <person name="Ezra D."/>
            <person name="Gonzalez J."/>
            <person name="Henrissat B."/>
            <person name="Kuo A."/>
            <person name="Liang C."/>
            <person name="Lipzen A."/>
            <person name="Lutzoni F."/>
            <person name="Magnuson J."/>
            <person name="Mondo S."/>
            <person name="Nolan M."/>
            <person name="Ohm R."/>
            <person name="Pangilinan J."/>
            <person name="Park H.-J."/>
            <person name="Ramirez L."/>
            <person name="Alfaro M."/>
            <person name="Sun H."/>
            <person name="Tritt A."/>
            <person name="Yoshinaga Y."/>
            <person name="Zwiers L.-H."/>
            <person name="Turgeon B."/>
            <person name="Goodwin S."/>
            <person name="Spatafora J."/>
            <person name="Crous P."/>
            <person name="Grigoriev I."/>
        </authorList>
    </citation>
    <scope>NUCLEOTIDE SEQUENCE</scope>
    <source>
        <strain evidence="2">HMLAC05119</strain>
    </source>
</reference>